<dbReference type="Pfam" id="PF11802">
    <property type="entry name" value="CENP-K"/>
    <property type="match status" value="1"/>
</dbReference>
<keyword evidence="5 8" id="KW-0175">Coiled coil</keyword>
<comment type="caution">
    <text evidence="9">The sequence shown here is derived from an EMBL/GenBank/DDBJ whole genome shotgun (WGS) entry which is preliminary data.</text>
</comment>
<evidence type="ECO:0000256" key="5">
    <source>
        <dbReference type="ARBA" id="ARBA00023054"/>
    </source>
</evidence>
<gene>
    <name evidence="9" type="ORF">O3P69_004880</name>
</gene>
<proteinExistence type="inferred from homology"/>
<keyword evidence="10" id="KW-1185">Reference proteome</keyword>
<evidence type="ECO:0000313" key="10">
    <source>
        <dbReference type="Proteomes" id="UP001487740"/>
    </source>
</evidence>
<evidence type="ECO:0000256" key="7">
    <source>
        <dbReference type="ARBA" id="ARBA00023328"/>
    </source>
</evidence>
<evidence type="ECO:0000256" key="1">
    <source>
        <dbReference type="ARBA" id="ARBA00004123"/>
    </source>
</evidence>
<evidence type="ECO:0000256" key="6">
    <source>
        <dbReference type="ARBA" id="ARBA00023242"/>
    </source>
</evidence>
<dbReference type="GO" id="GO:0000775">
    <property type="term" value="C:chromosome, centromeric region"/>
    <property type="evidence" value="ECO:0007669"/>
    <property type="project" value="UniProtKB-SubCell"/>
</dbReference>
<evidence type="ECO:0000256" key="8">
    <source>
        <dbReference type="SAM" id="Coils"/>
    </source>
</evidence>
<sequence length="373" mass="41879">MATGEPGGSGSSSSQPPMEEMIDRLMEELEEIRKEAGDEETCKKNPNLSSNVPLSSLKTFKLMLEGELEALQEMPLEQLPPDPEMLQELAVEEVQRTAHCNARTLEFYKKKLEELKEKKRKYETKVKRATMVSQTLDKLQSHYLSDEEKAVVLERKHNRTSTLFRFLRGQMHFILETLYPKEMSTPESIKHMEELLDCFVSQMLNAPNDPYVELNETMEEEHINLLLRANLITRHPTDITRVRFIDPRPLKGTLLGGGVSGEVMVAAAAAAAAAARLKGQHQASTLTLWCCGVIKLLSQGPVPVPHQVASHLGLAGAGEEALHTKSRPDDFWKERASGVRTLQRGVQTVKVPQDDSLNELNQRHSKLNDELAN</sequence>
<dbReference type="GO" id="GO:0051382">
    <property type="term" value="P:kinetochore assembly"/>
    <property type="evidence" value="ECO:0007669"/>
    <property type="project" value="InterPro"/>
</dbReference>
<evidence type="ECO:0000256" key="2">
    <source>
        <dbReference type="ARBA" id="ARBA00004584"/>
    </source>
</evidence>
<dbReference type="InterPro" id="IPR020993">
    <property type="entry name" value="Centromere_CenpK"/>
</dbReference>
<comment type="similarity">
    <text evidence="3">Belongs to the CENP-K/MCM22 family.</text>
</comment>
<evidence type="ECO:0000256" key="3">
    <source>
        <dbReference type="ARBA" id="ARBA00005795"/>
    </source>
</evidence>
<dbReference type="Proteomes" id="UP001487740">
    <property type="component" value="Unassembled WGS sequence"/>
</dbReference>
<dbReference type="GO" id="GO:0000070">
    <property type="term" value="P:mitotic sister chromatid segregation"/>
    <property type="evidence" value="ECO:0007669"/>
    <property type="project" value="TreeGrafter"/>
</dbReference>
<name>A0AAW0UD96_SCYPA</name>
<keyword evidence="7" id="KW-0137">Centromere</keyword>
<keyword evidence="4" id="KW-0158">Chromosome</keyword>
<dbReference type="PANTHER" id="PTHR14401">
    <property type="entry name" value="CENTROMERE PROTEIN K"/>
    <property type="match status" value="1"/>
</dbReference>
<organism evidence="9 10">
    <name type="scientific">Scylla paramamosain</name>
    <name type="common">Mud crab</name>
    <dbReference type="NCBI Taxonomy" id="85552"/>
    <lineage>
        <taxon>Eukaryota</taxon>
        <taxon>Metazoa</taxon>
        <taxon>Ecdysozoa</taxon>
        <taxon>Arthropoda</taxon>
        <taxon>Crustacea</taxon>
        <taxon>Multicrustacea</taxon>
        <taxon>Malacostraca</taxon>
        <taxon>Eumalacostraca</taxon>
        <taxon>Eucarida</taxon>
        <taxon>Decapoda</taxon>
        <taxon>Pleocyemata</taxon>
        <taxon>Brachyura</taxon>
        <taxon>Eubrachyura</taxon>
        <taxon>Portunoidea</taxon>
        <taxon>Portunidae</taxon>
        <taxon>Portuninae</taxon>
        <taxon>Scylla</taxon>
    </lineage>
</organism>
<evidence type="ECO:0000256" key="4">
    <source>
        <dbReference type="ARBA" id="ARBA00022454"/>
    </source>
</evidence>
<accession>A0AAW0UD96</accession>
<keyword evidence="6" id="KW-0539">Nucleus</keyword>
<dbReference type="AlphaFoldDB" id="A0AAW0UD96"/>
<feature type="coiled-coil region" evidence="8">
    <location>
        <begin position="98"/>
        <end position="132"/>
    </location>
</feature>
<evidence type="ECO:0000313" key="9">
    <source>
        <dbReference type="EMBL" id="KAK8397436.1"/>
    </source>
</evidence>
<dbReference type="EMBL" id="JARAKH010000014">
    <property type="protein sequence ID" value="KAK8397436.1"/>
    <property type="molecule type" value="Genomic_DNA"/>
</dbReference>
<comment type="subcellular location">
    <subcellularLocation>
        <location evidence="2">Chromosome</location>
        <location evidence="2">Centromere</location>
    </subcellularLocation>
    <subcellularLocation>
        <location evidence="1">Nucleus</location>
    </subcellularLocation>
</comment>
<dbReference type="GO" id="GO:0005634">
    <property type="term" value="C:nucleus"/>
    <property type="evidence" value="ECO:0007669"/>
    <property type="project" value="UniProtKB-SubCell"/>
</dbReference>
<reference evidence="9 10" key="1">
    <citation type="submission" date="2023-03" db="EMBL/GenBank/DDBJ databases">
        <title>High-quality genome of Scylla paramamosain provides insights in environmental adaptation.</title>
        <authorList>
            <person name="Zhang L."/>
        </authorList>
    </citation>
    <scope>NUCLEOTIDE SEQUENCE [LARGE SCALE GENOMIC DNA]</scope>
    <source>
        <strain evidence="9">LZ_2023a</strain>
        <tissue evidence="9">Muscle</tissue>
    </source>
</reference>
<dbReference type="PANTHER" id="PTHR14401:SF6">
    <property type="entry name" value="CENTROMERE PROTEIN K"/>
    <property type="match status" value="1"/>
</dbReference>
<protein>
    <submittedName>
        <fullName evidence="9">Uncharacterized protein</fullName>
    </submittedName>
</protein>